<evidence type="ECO:0000259" key="3">
    <source>
        <dbReference type="Pfam" id="PF00460"/>
    </source>
</evidence>
<keyword evidence="2" id="KW-0975">Bacterial flagellum</keyword>
<reference evidence="5 6" key="1">
    <citation type="submission" date="2018-12" db="EMBL/GenBank/DDBJ databases">
        <title>Bacillus yapensis draft genome sequence.</title>
        <authorList>
            <person name="Yu L."/>
            <person name="Xu X."/>
            <person name="Tang X."/>
        </authorList>
    </citation>
    <scope>NUCLEOTIDE SEQUENCE [LARGE SCALE GENOMIC DNA]</scope>
    <source>
        <strain evidence="5 6">XXST-01</strain>
    </source>
</reference>
<keyword evidence="5" id="KW-0282">Flagellum</keyword>
<evidence type="ECO:0000313" key="5">
    <source>
        <dbReference type="EMBL" id="RTR32962.1"/>
    </source>
</evidence>
<comment type="subcellular location">
    <subcellularLocation>
        <location evidence="2">Bacterial flagellum basal body</location>
    </subcellularLocation>
</comment>
<evidence type="ECO:0000313" key="6">
    <source>
        <dbReference type="Proteomes" id="UP000271374"/>
    </source>
</evidence>
<organism evidence="5 6">
    <name type="scientific">Bacillus yapensis</name>
    <dbReference type="NCBI Taxonomy" id="2492960"/>
    <lineage>
        <taxon>Bacteria</taxon>
        <taxon>Bacillati</taxon>
        <taxon>Bacillota</taxon>
        <taxon>Bacilli</taxon>
        <taxon>Bacillales</taxon>
        <taxon>Bacillaceae</taxon>
        <taxon>Bacillus</taxon>
    </lineage>
</organism>
<proteinExistence type="inferred from homology"/>
<dbReference type="PROSITE" id="PS00588">
    <property type="entry name" value="FLAGELLA_BB_ROD"/>
    <property type="match status" value="1"/>
</dbReference>
<dbReference type="PANTHER" id="PTHR30435:SF19">
    <property type="entry name" value="FLAGELLAR BASAL-BODY ROD PROTEIN FLGG"/>
    <property type="match status" value="1"/>
</dbReference>
<feature type="domain" description="Flagellar basal body rod protein N-terminal" evidence="3">
    <location>
        <begin position="7"/>
        <end position="35"/>
    </location>
</feature>
<keyword evidence="5" id="KW-0966">Cell projection</keyword>
<dbReference type="OrthoDB" id="9804559at2"/>
<dbReference type="Pfam" id="PF00460">
    <property type="entry name" value="Flg_bb_rod"/>
    <property type="match status" value="1"/>
</dbReference>
<keyword evidence="5" id="KW-0969">Cilium</keyword>
<keyword evidence="6" id="KW-1185">Reference proteome</keyword>
<sequence>MNRTMITATNTLAQLQKQMDMIANNMANIDTNGYKKRDATFTELMYQQFDNQRRDGAEVGRLTPNGVRQGTGARIGQTQLDMTQGNVKQADRPLDTAFTKEGQLYKVLVQTGVGNEIQYTRNGAMYLSPVGENEVALVNADGHSIVDANNNPIYITGEAKEYNIDSSGQLSVTMTNGTLQTFELGVVQVNKPQFLVSKGNNLFGLPENFAELNVGVDEILTDMVGPLRGEIGIQSHALESSNVDMAKEMTSLMNAQRAYQFQSRAVSMADQMMGLVNGIR</sequence>
<evidence type="ECO:0000256" key="1">
    <source>
        <dbReference type="ARBA" id="ARBA00009677"/>
    </source>
</evidence>
<dbReference type="GO" id="GO:0071978">
    <property type="term" value="P:bacterial-type flagellum-dependent swarming motility"/>
    <property type="evidence" value="ECO:0007669"/>
    <property type="project" value="TreeGrafter"/>
</dbReference>
<dbReference type="AlphaFoldDB" id="A0A431WBU8"/>
<dbReference type="Pfam" id="PF06429">
    <property type="entry name" value="Flg_bbr_C"/>
    <property type="match status" value="1"/>
</dbReference>
<dbReference type="InterPro" id="IPR019776">
    <property type="entry name" value="Flagellar_basal_body_rod_CS"/>
</dbReference>
<dbReference type="InterPro" id="IPR020013">
    <property type="entry name" value="Flagellar_FlgE/F/G"/>
</dbReference>
<dbReference type="NCBIfam" id="TIGR03506">
    <property type="entry name" value="FlgEFG_subfam"/>
    <property type="match status" value="1"/>
</dbReference>
<protein>
    <submittedName>
        <fullName evidence="5">Flagellar hook-basal body protein</fullName>
    </submittedName>
</protein>
<evidence type="ECO:0000256" key="2">
    <source>
        <dbReference type="RuleBase" id="RU362116"/>
    </source>
</evidence>
<dbReference type="InterPro" id="IPR037925">
    <property type="entry name" value="FlgE/F/G-like"/>
</dbReference>
<evidence type="ECO:0000259" key="4">
    <source>
        <dbReference type="Pfam" id="PF06429"/>
    </source>
</evidence>
<dbReference type="PANTHER" id="PTHR30435">
    <property type="entry name" value="FLAGELLAR PROTEIN"/>
    <property type="match status" value="1"/>
</dbReference>
<gene>
    <name evidence="5" type="ORF">EKG37_07830</name>
</gene>
<comment type="similarity">
    <text evidence="1 2">Belongs to the flagella basal body rod proteins family.</text>
</comment>
<comment type="caution">
    <text evidence="5">The sequence shown here is derived from an EMBL/GenBank/DDBJ whole genome shotgun (WGS) entry which is preliminary data.</text>
</comment>
<accession>A0A431WBU8</accession>
<name>A0A431WBU8_9BACI</name>
<dbReference type="InterPro" id="IPR001444">
    <property type="entry name" value="Flag_bb_rod_N"/>
</dbReference>
<dbReference type="RefSeq" id="WP_126408083.1">
    <property type="nucleotide sequence ID" value="NZ_RXNT01000005.1"/>
</dbReference>
<dbReference type="SUPFAM" id="SSF117143">
    <property type="entry name" value="Flagellar hook protein flgE"/>
    <property type="match status" value="1"/>
</dbReference>
<dbReference type="EMBL" id="RXNT01000005">
    <property type="protein sequence ID" value="RTR32962.1"/>
    <property type="molecule type" value="Genomic_DNA"/>
</dbReference>
<dbReference type="Proteomes" id="UP000271374">
    <property type="component" value="Unassembled WGS sequence"/>
</dbReference>
<feature type="domain" description="Flagellar basal-body/hook protein C-terminal" evidence="4">
    <location>
        <begin position="234"/>
        <end position="277"/>
    </location>
</feature>
<dbReference type="GO" id="GO:0009425">
    <property type="term" value="C:bacterial-type flagellum basal body"/>
    <property type="evidence" value="ECO:0007669"/>
    <property type="project" value="UniProtKB-SubCell"/>
</dbReference>
<dbReference type="InterPro" id="IPR010930">
    <property type="entry name" value="Flg_bb/hook_C_dom"/>
</dbReference>